<dbReference type="EMBL" id="JAVIJP010000023">
    <property type="protein sequence ID" value="KAL3637937.1"/>
    <property type="molecule type" value="Genomic_DNA"/>
</dbReference>
<evidence type="ECO:0000313" key="6">
    <source>
        <dbReference type="Proteomes" id="UP001632038"/>
    </source>
</evidence>
<dbReference type="Gene3D" id="3.20.20.80">
    <property type="entry name" value="Glycosidases"/>
    <property type="match status" value="1"/>
</dbReference>
<protein>
    <recommendedName>
        <fullName evidence="3">beta-galactosidase</fullName>
        <ecNumber evidence="3">3.2.1.23</ecNumber>
    </recommendedName>
</protein>
<evidence type="ECO:0000313" key="5">
    <source>
        <dbReference type="EMBL" id="KAL3637937.1"/>
    </source>
</evidence>
<dbReference type="PROSITE" id="PS51257">
    <property type="entry name" value="PROKAR_LIPOPROTEIN"/>
    <property type="match status" value="1"/>
</dbReference>
<dbReference type="InterPro" id="IPR001944">
    <property type="entry name" value="Glycoside_Hdrlase_35"/>
</dbReference>
<evidence type="ECO:0000259" key="4">
    <source>
        <dbReference type="Pfam" id="PF01301"/>
    </source>
</evidence>
<dbReference type="InterPro" id="IPR031330">
    <property type="entry name" value="Gly_Hdrlase_35_cat"/>
</dbReference>
<dbReference type="SUPFAM" id="SSF51445">
    <property type="entry name" value="(Trans)glycosidases"/>
    <property type="match status" value="1"/>
</dbReference>
<comment type="similarity">
    <text evidence="2">Belongs to the glycosyl hydrolase 35 family.</text>
</comment>
<gene>
    <name evidence="5" type="ORF">CASFOL_018385</name>
</gene>
<feature type="domain" description="Glycoside hydrolase 35 catalytic" evidence="4">
    <location>
        <begin position="49"/>
        <end position="101"/>
    </location>
</feature>
<comment type="catalytic activity">
    <reaction evidence="1">
        <text>Hydrolysis of terminal non-reducing beta-D-galactose residues in beta-D-galactosides.</text>
        <dbReference type="EC" id="3.2.1.23"/>
    </reaction>
</comment>
<dbReference type="EC" id="3.2.1.23" evidence="3"/>
<proteinExistence type="inferred from homology"/>
<dbReference type="PANTHER" id="PTHR23421">
    <property type="entry name" value="BETA-GALACTOSIDASE RELATED"/>
    <property type="match status" value="1"/>
</dbReference>
<accession>A0ABD3DAZ8</accession>
<keyword evidence="6" id="KW-1185">Reference proteome</keyword>
<evidence type="ECO:0000256" key="2">
    <source>
        <dbReference type="ARBA" id="ARBA00009809"/>
    </source>
</evidence>
<comment type="caution">
    <text evidence="5">The sequence shown here is derived from an EMBL/GenBank/DDBJ whole genome shotgun (WGS) entry which is preliminary data.</text>
</comment>
<organism evidence="5 6">
    <name type="scientific">Castilleja foliolosa</name>
    <dbReference type="NCBI Taxonomy" id="1961234"/>
    <lineage>
        <taxon>Eukaryota</taxon>
        <taxon>Viridiplantae</taxon>
        <taxon>Streptophyta</taxon>
        <taxon>Embryophyta</taxon>
        <taxon>Tracheophyta</taxon>
        <taxon>Spermatophyta</taxon>
        <taxon>Magnoliopsida</taxon>
        <taxon>eudicotyledons</taxon>
        <taxon>Gunneridae</taxon>
        <taxon>Pentapetalae</taxon>
        <taxon>asterids</taxon>
        <taxon>lamiids</taxon>
        <taxon>Lamiales</taxon>
        <taxon>Orobanchaceae</taxon>
        <taxon>Pedicularideae</taxon>
        <taxon>Castillejinae</taxon>
        <taxon>Castilleja</taxon>
    </lineage>
</organism>
<reference evidence="6" key="1">
    <citation type="journal article" date="2024" name="IScience">
        <title>Strigolactones Initiate the Formation of Haustorium-like Structures in Castilleja.</title>
        <authorList>
            <person name="Buerger M."/>
            <person name="Peterson D."/>
            <person name="Chory J."/>
        </authorList>
    </citation>
    <scope>NUCLEOTIDE SEQUENCE [LARGE SCALE GENOMIC DNA]</scope>
</reference>
<dbReference type="AlphaFoldDB" id="A0ABD3DAZ8"/>
<sequence>MTGRGLLERRVLYAGALAVASCGVSLNLMRRSGAESVANGGGSVMNPVSIRFRTDDETFKNAMEIFTQKMVDLMKSENMFASQGGPIVLSQIENECNRTKWLFASSKVIHIYVDNKTKWLFAKRFLHPDILDTLVVASFVCYNVSKFRKKARKIEGKES</sequence>
<dbReference type="Proteomes" id="UP001632038">
    <property type="component" value="Unassembled WGS sequence"/>
</dbReference>
<dbReference type="GO" id="GO:0004565">
    <property type="term" value="F:beta-galactosidase activity"/>
    <property type="evidence" value="ECO:0007669"/>
    <property type="project" value="UniProtKB-EC"/>
</dbReference>
<dbReference type="InterPro" id="IPR017853">
    <property type="entry name" value="GH"/>
</dbReference>
<dbReference type="Pfam" id="PF01301">
    <property type="entry name" value="Glyco_hydro_35"/>
    <property type="match status" value="1"/>
</dbReference>
<name>A0ABD3DAZ8_9LAMI</name>
<evidence type="ECO:0000256" key="3">
    <source>
        <dbReference type="ARBA" id="ARBA00012756"/>
    </source>
</evidence>
<evidence type="ECO:0000256" key="1">
    <source>
        <dbReference type="ARBA" id="ARBA00001412"/>
    </source>
</evidence>